<reference evidence="3" key="1">
    <citation type="submission" date="2023-10" db="EMBL/GenBank/DDBJ databases">
        <title>Development of a sustainable strategy for remediation of hydrocarbon-contaminated territories based on the waste exchange concept.</title>
        <authorList>
            <person name="Krivoruchko A."/>
        </authorList>
    </citation>
    <scope>NUCLEOTIDE SEQUENCE</scope>
    <source>
        <strain evidence="3">IEGM 1175</strain>
    </source>
</reference>
<dbReference type="PANTHER" id="PTHR44196">
    <property type="entry name" value="DEHYDROGENASE/REDUCTASE SDR FAMILY MEMBER 7B"/>
    <property type="match status" value="1"/>
</dbReference>
<dbReference type="SUPFAM" id="SSF51735">
    <property type="entry name" value="NAD(P)-binding Rossmann-fold domains"/>
    <property type="match status" value="1"/>
</dbReference>
<protein>
    <submittedName>
        <fullName evidence="3">SDR family oxidoreductase</fullName>
    </submittedName>
</protein>
<dbReference type="PANTHER" id="PTHR44196:SF1">
    <property type="entry name" value="DEHYDROGENASE_REDUCTASE SDR FAMILY MEMBER 7B"/>
    <property type="match status" value="1"/>
</dbReference>
<evidence type="ECO:0000313" key="4">
    <source>
        <dbReference type="Proteomes" id="UP001185873"/>
    </source>
</evidence>
<gene>
    <name evidence="3" type="ORF">R3P82_03680</name>
</gene>
<dbReference type="GO" id="GO:0016020">
    <property type="term" value="C:membrane"/>
    <property type="evidence" value="ECO:0007669"/>
    <property type="project" value="TreeGrafter"/>
</dbReference>
<sequence>MSRRRIKNYRGRVCVVTGAASGIGRAAALRLADEGARLVLTDLNAEGLASAEQACRDAGAPVLVAEALDLTNHEAVMAFGARVVADSGAPDAIFHVAGNSAWGRPDLLEHRIWRSMVEVNLMGTIHVVEAFVPAMMTARKPAALVLVSSAAGLLGLPWHAAYSAAKFGIRGVAEVLRFDLAPYDIGVHLVCPGGVDTPLVETVEIAGVDRSDPEVARTVDQFRRHAVTPDQAAEKMLEGVRKGRYLVYTSPDVRIGFAAQKFAPPLYQIAMTALHRRLAKAGRGILP</sequence>
<dbReference type="InterPro" id="IPR036291">
    <property type="entry name" value="NAD(P)-bd_dom_sf"/>
</dbReference>
<dbReference type="Proteomes" id="UP001185873">
    <property type="component" value="Unassembled WGS sequence"/>
</dbReference>
<comment type="caution">
    <text evidence="3">The sequence shown here is derived from an EMBL/GenBank/DDBJ whole genome shotgun (WGS) entry which is preliminary data.</text>
</comment>
<evidence type="ECO:0000256" key="2">
    <source>
        <dbReference type="ARBA" id="ARBA00023002"/>
    </source>
</evidence>
<evidence type="ECO:0000256" key="1">
    <source>
        <dbReference type="ARBA" id="ARBA00006484"/>
    </source>
</evidence>
<dbReference type="RefSeq" id="WP_317468569.1">
    <property type="nucleotide sequence ID" value="NZ_JAWLKJ010000001.1"/>
</dbReference>
<name>A0AAE4QU86_9ACTN</name>
<proteinExistence type="inferred from homology"/>
<dbReference type="NCBIfam" id="NF005881">
    <property type="entry name" value="PRK07832.1"/>
    <property type="match status" value="1"/>
</dbReference>
<dbReference type="InterPro" id="IPR002347">
    <property type="entry name" value="SDR_fam"/>
</dbReference>
<accession>A0AAE4QU86</accession>
<comment type="similarity">
    <text evidence="1">Belongs to the short-chain dehydrogenases/reductases (SDR) family.</text>
</comment>
<keyword evidence="2" id="KW-0560">Oxidoreductase</keyword>
<dbReference type="InterPro" id="IPR020904">
    <property type="entry name" value="Sc_DH/Rdtase_CS"/>
</dbReference>
<dbReference type="Gene3D" id="3.40.50.720">
    <property type="entry name" value="NAD(P)-binding Rossmann-like Domain"/>
    <property type="match status" value="1"/>
</dbReference>
<dbReference type="Pfam" id="PF00106">
    <property type="entry name" value="adh_short"/>
    <property type="match status" value="1"/>
</dbReference>
<dbReference type="EMBL" id="JAWLKJ010000001">
    <property type="protein sequence ID" value="MDV6298205.1"/>
    <property type="molecule type" value="Genomic_DNA"/>
</dbReference>
<organism evidence="3 4">
    <name type="scientific">Dietzia maris</name>
    <dbReference type="NCBI Taxonomy" id="37915"/>
    <lineage>
        <taxon>Bacteria</taxon>
        <taxon>Bacillati</taxon>
        <taxon>Actinomycetota</taxon>
        <taxon>Actinomycetes</taxon>
        <taxon>Mycobacteriales</taxon>
        <taxon>Dietziaceae</taxon>
        <taxon>Dietzia</taxon>
    </lineage>
</organism>
<dbReference type="GO" id="GO:0016491">
    <property type="term" value="F:oxidoreductase activity"/>
    <property type="evidence" value="ECO:0007669"/>
    <property type="project" value="UniProtKB-KW"/>
</dbReference>
<dbReference type="AlphaFoldDB" id="A0AAE4QU86"/>
<dbReference type="PROSITE" id="PS00061">
    <property type="entry name" value="ADH_SHORT"/>
    <property type="match status" value="1"/>
</dbReference>
<dbReference type="PRINTS" id="PR00081">
    <property type="entry name" value="GDHRDH"/>
</dbReference>
<evidence type="ECO:0000313" key="3">
    <source>
        <dbReference type="EMBL" id="MDV6298205.1"/>
    </source>
</evidence>